<gene>
    <name evidence="1" type="ORF">GCM10010211_27640</name>
</gene>
<evidence type="ECO:0000313" key="2">
    <source>
        <dbReference type="Proteomes" id="UP000654471"/>
    </source>
</evidence>
<evidence type="ECO:0000313" key="1">
    <source>
        <dbReference type="EMBL" id="GGU61184.1"/>
    </source>
</evidence>
<dbReference type="Proteomes" id="UP000654471">
    <property type="component" value="Unassembled WGS sequence"/>
</dbReference>
<accession>A0ABQ2UZ42</accession>
<protein>
    <submittedName>
        <fullName evidence="1">Uncharacterized protein</fullName>
    </submittedName>
</protein>
<comment type="caution">
    <text evidence="1">The sequence shown here is derived from an EMBL/GenBank/DDBJ whole genome shotgun (WGS) entry which is preliminary data.</text>
</comment>
<dbReference type="Gene3D" id="3.40.50.1820">
    <property type="entry name" value="alpha/beta hydrolase"/>
    <property type="match status" value="1"/>
</dbReference>
<keyword evidence="2" id="KW-1185">Reference proteome</keyword>
<organism evidence="1 2">
    <name type="scientific">Streptomyces albospinus</name>
    <dbReference type="NCBI Taxonomy" id="285515"/>
    <lineage>
        <taxon>Bacteria</taxon>
        <taxon>Bacillati</taxon>
        <taxon>Actinomycetota</taxon>
        <taxon>Actinomycetes</taxon>
        <taxon>Kitasatosporales</taxon>
        <taxon>Streptomycetaceae</taxon>
        <taxon>Streptomyces</taxon>
    </lineage>
</organism>
<name>A0ABQ2UZ42_9ACTN</name>
<dbReference type="SUPFAM" id="SSF53474">
    <property type="entry name" value="alpha/beta-Hydrolases"/>
    <property type="match status" value="1"/>
</dbReference>
<reference evidence="2" key="1">
    <citation type="journal article" date="2019" name="Int. J. Syst. Evol. Microbiol.">
        <title>The Global Catalogue of Microorganisms (GCM) 10K type strain sequencing project: providing services to taxonomists for standard genome sequencing and annotation.</title>
        <authorList>
            <consortium name="The Broad Institute Genomics Platform"/>
            <consortium name="The Broad Institute Genome Sequencing Center for Infectious Disease"/>
            <person name="Wu L."/>
            <person name="Ma J."/>
        </authorList>
    </citation>
    <scope>NUCLEOTIDE SEQUENCE [LARGE SCALE GENOMIC DNA]</scope>
    <source>
        <strain evidence="2">JCM 3399</strain>
    </source>
</reference>
<sequence length="61" mass="6554">MAPPDGGAALGWLADAITAFPTTMPGLVASHLLEGCGHWIQQERRDEVSRLLTKWLADLPA</sequence>
<proteinExistence type="predicted"/>
<dbReference type="RefSeq" id="WP_229852265.1">
    <property type="nucleotide sequence ID" value="NZ_BMRP01000008.1"/>
</dbReference>
<dbReference type="InterPro" id="IPR029058">
    <property type="entry name" value="AB_hydrolase_fold"/>
</dbReference>
<dbReference type="EMBL" id="BMRP01000008">
    <property type="protein sequence ID" value="GGU61184.1"/>
    <property type="molecule type" value="Genomic_DNA"/>
</dbReference>